<protein>
    <submittedName>
        <fullName evidence="2">Uncharacterized protein</fullName>
    </submittedName>
</protein>
<reference evidence="2" key="1">
    <citation type="submission" date="2019-08" db="EMBL/GenBank/DDBJ databases">
        <authorList>
            <person name="Kucharzyk K."/>
            <person name="Murdoch R.W."/>
            <person name="Higgins S."/>
            <person name="Loffler F."/>
        </authorList>
    </citation>
    <scope>NUCLEOTIDE SEQUENCE</scope>
</reference>
<feature type="region of interest" description="Disordered" evidence="1">
    <location>
        <begin position="152"/>
        <end position="191"/>
    </location>
</feature>
<proteinExistence type="predicted"/>
<accession>A0A645FEB7</accession>
<sequence>MGRRAERRRCEARRCEGRRSVTAGPHAPIHSPIPRLTEKLDGAVDAGRGLGGIDRGRAGAALAVGRRVAPVERAGDRRLLTVVLQVEVQDDILAALGGQREGRRVRGELGRHAIEREIRRRGDRHGDGHSRVVADPQRLQVALGPLRSTGVTGQLARRARLGDGDDRRSSDFRSCRRDSDGRDGPSHTLGHCATRDAWVGIRSHSGPHIVSRRCEASRPEVCPAKVRSRLLTRQSTWPDPVGVSCHPTDLPARPVVPFCDPPRVLQAPTVAHTRA</sequence>
<feature type="compositionally biased region" description="Basic and acidic residues" evidence="1">
    <location>
        <begin position="160"/>
        <end position="185"/>
    </location>
</feature>
<comment type="caution">
    <text evidence="2">The sequence shown here is derived from an EMBL/GenBank/DDBJ whole genome shotgun (WGS) entry which is preliminary data.</text>
</comment>
<gene>
    <name evidence="2" type="ORF">SDC9_160058</name>
</gene>
<dbReference type="AlphaFoldDB" id="A0A645FEB7"/>
<evidence type="ECO:0000313" key="2">
    <source>
        <dbReference type="EMBL" id="MPN12738.1"/>
    </source>
</evidence>
<dbReference type="EMBL" id="VSSQ01059150">
    <property type="protein sequence ID" value="MPN12738.1"/>
    <property type="molecule type" value="Genomic_DNA"/>
</dbReference>
<organism evidence="2">
    <name type="scientific">bioreactor metagenome</name>
    <dbReference type="NCBI Taxonomy" id="1076179"/>
    <lineage>
        <taxon>unclassified sequences</taxon>
        <taxon>metagenomes</taxon>
        <taxon>ecological metagenomes</taxon>
    </lineage>
</organism>
<evidence type="ECO:0000256" key="1">
    <source>
        <dbReference type="SAM" id="MobiDB-lite"/>
    </source>
</evidence>
<name>A0A645FEB7_9ZZZZ</name>